<dbReference type="Proteomes" id="UP000183788">
    <property type="component" value="Unassembled WGS sequence"/>
</dbReference>
<evidence type="ECO:0000313" key="4">
    <source>
        <dbReference type="Proteomes" id="UP001326715"/>
    </source>
</evidence>
<evidence type="ECO:0000313" key="1">
    <source>
        <dbReference type="EMBL" id="SFW60947.1"/>
    </source>
</evidence>
<keyword evidence="4" id="KW-1185">Reference proteome</keyword>
<reference evidence="2 4" key="2">
    <citation type="submission" date="2023-11" db="EMBL/GenBank/DDBJ databases">
        <title>MicrobeMod: A computational toolkit for identifying prokaryotic methylation and restriction-modification with nanopore sequencing.</title>
        <authorList>
            <person name="Crits-Christoph A."/>
            <person name="Kang S.C."/>
            <person name="Lee H."/>
            <person name="Ostrov N."/>
        </authorList>
    </citation>
    <scope>NUCLEOTIDE SEQUENCE [LARGE SCALE GENOMIC DNA]</scope>
    <source>
        <strain evidence="2 4">ATCC 23090</strain>
    </source>
</reference>
<sequence length="356" mass="41439">MRYLFLLLPFLLGCSHQPKPGSHAFYYWKFEEQGISDSDTALIKQLQVAHFYIHYFDVDWSEARGMPVPRASRYYYYNIVPFLKGSYCPVVFITNRTFDIMPEDSVEWLAGRISDKIRDMTAHFEESAAGADYQYGTNWQVEKPKIIARRVSLHKEIQIDCDWTPGTKDKYFHFLRAFKALNKENELSATIRLYPYKYYRKMGVPPVDRGMLMCYNMDRIDKLSTINSIFDKKVLSSYLVGTHYSLPLDVAFPIFGWYAWFRGDKFKGIVDEGDVLIKSGVIDSKGLISRDTTLDGRFFREGDLVRKEQPDSATLKSAIALAMRKVPDYRHIAFYHWDAASIAAYENIIQKTFADY</sequence>
<evidence type="ECO:0000313" key="2">
    <source>
        <dbReference type="EMBL" id="WQG89265.1"/>
    </source>
</evidence>
<dbReference type="OrthoDB" id="634553at2"/>
<dbReference type="RefSeq" id="WP_072361348.1">
    <property type="nucleotide sequence ID" value="NZ_CP139972.1"/>
</dbReference>
<reference evidence="1 3" key="1">
    <citation type="submission" date="2016-11" db="EMBL/GenBank/DDBJ databases">
        <authorList>
            <person name="Jaros S."/>
            <person name="Januszkiewicz K."/>
            <person name="Wedrychowicz H."/>
        </authorList>
    </citation>
    <scope>NUCLEOTIDE SEQUENCE [LARGE SCALE GENOMIC DNA]</scope>
    <source>
        <strain evidence="1 3">DSM 784</strain>
    </source>
</reference>
<dbReference type="Proteomes" id="UP001326715">
    <property type="component" value="Chromosome"/>
</dbReference>
<dbReference type="EMBL" id="CP140154">
    <property type="protein sequence ID" value="WQG89265.1"/>
    <property type="molecule type" value="Genomic_DNA"/>
</dbReference>
<dbReference type="AlphaFoldDB" id="A0A1K1QMU4"/>
<dbReference type="EMBL" id="FPIZ01000008">
    <property type="protein sequence ID" value="SFW60947.1"/>
    <property type="molecule type" value="Genomic_DNA"/>
</dbReference>
<protein>
    <recommendedName>
        <fullName evidence="5">Glycosyltransferase WbsX</fullName>
    </recommendedName>
</protein>
<evidence type="ECO:0008006" key="5">
    <source>
        <dbReference type="Google" id="ProtNLM"/>
    </source>
</evidence>
<evidence type="ECO:0000313" key="3">
    <source>
        <dbReference type="Proteomes" id="UP000183788"/>
    </source>
</evidence>
<accession>A0A1K1QMU4</accession>
<organism evidence="1 3">
    <name type="scientific">Chitinophaga sancti</name>
    <dbReference type="NCBI Taxonomy" id="1004"/>
    <lineage>
        <taxon>Bacteria</taxon>
        <taxon>Pseudomonadati</taxon>
        <taxon>Bacteroidota</taxon>
        <taxon>Chitinophagia</taxon>
        <taxon>Chitinophagales</taxon>
        <taxon>Chitinophagaceae</taxon>
        <taxon>Chitinophaga</taxon>
    </lineage>
</organism>
<proteinExistence type="predicted"/>
<dbReference type="STRING" id="1004.SAMN05661012_02924"/>
<name>A0A1K1QMU4_9BACT</name>
<gene>
    <name evidence="1" type="ORF">SAMN05661012_02924</name>
    <name evidence="2" type="ORF">SR876_30505</name>
</gene>